<evidence type="ECO:0000313" key="2">
    <source>
        <dbReference type="WBParaSite" id="RSKR_0000777300.1"/>
    </source>
</evidence>
<evidence type="ECO:0000313" key="1">
    <source>
        <dbReference type="Proteomes" id="UP000095286"/>
    </source>
</evidence>
<accession>A0AC35U4X2</accession>
<name>A0AC35U4X2_9BILA</name>
<proteinExistence type="predicted"/>
<dbReference type="Proteomes" id="UP000095286">
    <property type="component" value="Unplaced"/>
</dbReference>
<sequence length="255" mass="29115">MFSVYITVFAACDCFASVSRNFSQMKGWYCKTEVANRIVFYIFIFVISYNIITFKELEAIVCFHPQYQHDVYELCPTALRINEDYTTIYRGYMYALIYAFLPFVLLCMLTFGILFSINQKKAPTCNTVIANTKSINFCTTETGNFQSKNEENDENGSAPIVLIMVVALFLLCNIIPLAANICELMPGLLEESQMHLMGDIGNILVIFNATANFFIYLRFSSAYAKDFKYLMCNSTVISKCQTQSNNKFCLETENV</sequence>
<reference evidence="2" key="1">
    <citation type="submission" date="2016-11" db="UniProtKB">
        <authorList>
            <consortium name="WormBaseParasite"/>
        </authorList>
    </citation>
    <scope>IDENTIFICATION</scope>
    <source>
        <strain evidence="2">KR3021</strain>
    </source>
</reference>
<organism evidence="1 2">
    <name type="scientific">Rhabditophanes sp. KR3021</name>
    <dbReference type="NCBI Taxonomy" id="114890"/>
    <lineage>
        <taxon>Eukaryota</taxon>
        <taxon>Metazoa</taxon>
        <taxon>Ecdysozoa</taxon>
        <taxon>Nematoda</taxon>
        <taxon>Chromadorea</taxon>
        <taxon>Rhabditida</taxon>
        <taxon>Tylenchina</taxon>
        <taxon>Panagrolaimomorpha</taxon>
        <taxon>Strongyloidoidea</taxon>
        <taxon>Alloionematidae</taxon>
        <taxon>Rhabditophanes</taxon>
    </lineage>
</organism>
<protein>
    <submittedName>
        <fullName evidence="2">G_PROTEIN_RECEP_F1_2 domain-containing protein</fullName>
    </submittedName>
</protein>
<dbReference type="WBParaSite" id="RSKR_0000777300.1">
    <property type="protein sequence ID" value="RSKR_0000777300.1"/>
    <property type="gene ID" value="RSKR_0000777300"/>
</dbReference>